<accession>A0A382NV45</accession>
<proteinExistence type="predicted"/>
<evidence type="ECO:0000313" key="1">
    <source>
        <dbReference type="EMBL" id="SVC65053.1"/>
    </source>
</evidence>
<feature type="non-terminal residue" evidence="1">
    <location>
        <position position="52"/>
    </location>
</feature>
<protein>
    <submittedName>
        <fullName evidence="1">Uncharacterized protein</fullName>
    </submittedName>
</protein>
<dbReference type="EMBL" id="UINC01103002">
    <property type="protein sequence ID" value="SVC65053.1"/>
    <property type="molecule type" value="Genomic_DNA"/>
</dbReference>
<name>A0A382NV45_9ZZZZ</name>
<reference evidence="1" key="1">
    <citation type="submission" date="2018-05" db="EMBL/GenBank/DDBJ databases">
        <authorList>
            <person name="Lanie J.A."/>
            <person name="Ng W.-L."/>
            <person name="Kazmierczak K.M."/>
            <person name="Andrzejewski T.M."/>
            <person name="Davidsen T.M."/>
            <person name="Wayne K.J."/>
            <person name="Tettelin H."/>
            <person name="Glass J.I."/>
            <person name="Rusch D."/>
            <person name="Podicherti R."/>
            <person name="Tsui H.-C.T."/>
            <person name="Winkler M.E."/>
        </authorList>
    </citation>
    <scope>NUCLEOTIDE SEQUENCE</scope>
</reference>
<dbReference type="AlphaFoldDB" id="A0A382NV45"/>
<sequence>MHSILRVLILTIFLLAISLCQSKDDYVADNQNIIQNAFESSYGEGWQFTWNN</sequence>
<gene>
    <name evidence="1" type="ORF">METZ01_LOCUS317907</name>
</gene>
<organism evidence="1">
    <name type="scientific">marine metagenome</name>
    <dbReference type="NCBI Taxonomy" id="408172"/>
    <lineage>
        <taxon>unclassified sequences</taxon>
        <taxon>metagenomes</taxon>
        <taxon>ecological metagenomes</taxon>
    </lineage>
</organism>